<evidence type="ECO:0000313" key="9">
    <source>
        <dbReference type="Proteomes" id="UP000316541"/>
    </source>
</evidence>
<evidence type="ECO:0000256" key="4">
    <source>
        <dbReference type="ARBA" id="ARBA00022989"/>
    </source>
</evidence>
<name>A0A544YTL2_9ACTN</name>
<evidence type="ECO:0000256" key="5">
    <source>
        <dbReference type="ARBA" id="ARBA00023136"/>
    </source>
</evidence>
<feature type="domain" description="FIST" evidence="6">
    <location>
        <begin position="36"/>
        <end position="227"/>
    </location>
</feature>
<dbReference type="Pfam" id="PF10442">
    <property type="entry name" value="FIST_C"/>
    <property type="match status" value="1"/>
</dbReference>
<evidence type="ECO:0000256" key="2">
    <source>
        <dbReference type="ARBA" id="ARBA00022475"/>
    </source>
</evidence>
<dbReference type="GO" id="GO:0005886">
    <property type="term" value="C:plasma membrane"/>
    <property type="evidence" value="ECO:0007669"/>
    <property type="project" value="UniProtKB-SubCell"/>
</dbReference>
<comment type="caution">
    <text evidence="8">The sequence shown here is derived from an EMBL/GenBank/DDBJ whole genome shotgun (WGS) entry which is preliminary data.</text>
</comment>
<dbReference type="PIRSF" id="PIRSF018953">
    <property type="entry name" value="UCP018953"/>
    <property type="match status" value="1"/>
</dbReference>
<comment type="subcellular location">
    <subcellularLocation>
        <location evidence="1">Cell membrane</location>
        <topology evidence="1">Multi-pass membrane protein</topology>
    </subcellularLocation>
</comment>
<evidence type="ECO:0000256" key="1">
    <source>
        <dbReference type="ARBA" id="ARBA00004651"/>
    </source>
</evidence>
<evidence type="ECO:0000256" key="3">
    <source>
        <dbReference type="ARBA" id="ARBA00022692"/>
    </source>
</evidence>
<dbReference type="PANTHER" id="PTHR14939">
    <property type="entry name" value="F-BOX ONLY PROTEIN 22"/>
    <property type="match status" value="1"/>
</dbReference>
<dbReference type="InterPro" id="IPR016741">
    <property type="entry name" value="UCP018953"/>
</dbReference>
<dbReference type="SMART" id="SM01204">
    <property type="entry name" value="FIST_C"/>
    <property type="match status" value="1"/>
</dbReference>
<dbReference type="AlphaFoldDB" id="A0A544YTL2"/>
<dbReference type="Proteomes" id="UP000316541">
    <property type="component" value="Unassembled WGS sequence"/>
</dbReference>
<dbReference type="SMART" id="SM00897">
    <property type="entry name" value="FIST"/>
    <property type="match status" value="1"/>
</dbReference>
<dbReference type="EMBL" id="VIRM01000019">
    <property type="protein sequence ID" value="TQS20099.1"/>
    <property type="molecule type" value="Genomic_DNA"/>
</dbReference>
<dbReference type="InterPro" id="IPR019494">
    <property type="entry name" value="FIST_C"/>
</dbReference>
<dbReference type="GO" id="GO:0016301">
    <property type="term" value="F:kinase activity"/>
    <property type="evidence" value="ECO:0007669"/>
    <property type="project" value="UniProtKB-KW"/>
</dbReference>
<keyword evidence="3" id="KW-0812">Transmembrane</keyword>
<keyword evidence="5" id="KW-0472">Membrane</keyword>
<keyword evidence="8" id="KW-0808">Transferase</keyword>
<evidence type="ECO:0000259" key="7">
    <source>
        <dbReference type="SMART" id="SM01204"/>
    </source>
</evidence>
<organism evidence="8 9">
    <name type="scientific">Microbispora hainanensis</name>
    <dbReference type="NCBI Taxonomy" id="568844"/>
    <lineage>
        <taxon>Bacteria</taxon>
        <taxon>Bacillati</taxon>
        <taxon>Actinomycetota</taxon>
        <taxon>Actinomycetes</taxon>
        <taxon>Streptosporangiales</taxon>
        <taxon>Streptosporangiaceae</taxon>
        <taxon>Microbispora</taxon>
    </lineage>
</organism>
<evidence type="ECO:0000259" key="6">
    <source>
        <dbReference type="SMART" id="SM00897"/>
    </source>
</evidence>
<protein>
    <submittedName>
        <fullName evidence="8">Histidine kinase</fullName>
    </submittedName>
</protein>
<sequence>MAVLTSRFADGLAVGANLVEAAETAVRQALAGLSGPPDLVCFFVCGDDPDDVASAGRRAMSVASGADVIGCSATGVIGHGQGVELTPAVSAWAASLGGARIDTFALETLRTEDKFVVVGLPERVPDDRAAILLADPYSFPTDAFIEHSHEVLGNLPIVGGLANGLQGRGSVRLFANGEVHDSGAIGVIIGGEVNIGTVVSQGCRPIGPSMVVTRAEDNVLLELAGQPALARLEDIVSALDEEDRDLVAAGLQIGIAMDEYAERHERGDFLIRGVIGIDPEREAVAVGDVIEIGRTVRFQVRDAETADEDLYELLDAHLQQQPGRVEGALLFSCNGRGSGMFDSADHDALAVRETLGPIGVAGFFAAGEVGPVSGHNHVHGFTASLLVFSSGSGFSSGTGLSTGRGAGA</sequence>
<keyword evidence="4" id="KW-1133">Transmembrane helix</keyword>
<accession>A0A544YTL2</accession>
<evidence type="ECO:0000313" key="8">
    <source>
        <dbReference type="EMBL" id="TQS20099.1"/>
    </source>
</evidence>
<keyword evidence="2" id="KW-1003">Cell membrane</keyword>
<proteinExistence type="predicted"/>
<dbReference type="RefSeq" id="WP_142619954.1">
    <property type="nucleotide sequence ID" value="NZ_VIRM01000019.1"/>
</dbReference>
<reference evidence="8 9" key="1">
    <citation type="submission" date="2019-07" db="EMBL/GenBank/DDBJ databases">
        <title>Microbispora hainanensis DSM 45428.</title>
        <authorList>
            <person name="Thawai C."/>
        </authorList>
    </citation>
    <scope>NUCLEOTIDE SEQUENCE [LARGE SCALE GENOMIC DNA]</scope>
    <source>
        <strain evidence="8 9">DSM 45428</strain>
    </source>
</reference>
<gene>
    <name evidence="8" type="ORF">FLX08_17640</name>
</gene>
<feature type="domain" description="FIST C-domain" evidence="7">
    <location>
        <begin position="228"/>
        <end position="372"/>
    </location>
</feature>
<dbReference type="Pfam" id="PF08495">
    <property type="entry name" value="FIST"/>
    <property type="match status" value="1"/>
</dbReference>
<dbReference type="InterPro" id="IPR013702">
    <property type="entry name" value="FIST_domain_N"/>
</dbReference>
<keyword evidence="8" id="KW-0418">Kinase</keyword>
<dbReference type="PANTHER" id="PTHR14939:SF5">
    <property type="entry name" value="F-BOX ONLY PROTEIN 22"/>
    <property type="match status" value="1"/>
</dbReference>